<dbReference type="GO" id="GO:0006139">
    <property type="term" value="P:nucleobase-containing compound metabolic process"/>
    <property type="evidence" value="ECO:0007669"/>
    <property type="project" value="InterPro"/>
</dbReference>
<gene>
    <name evidence="4" type="ORF">SASPL_157701</name>
</gene>
<dbReference type="GO" id="GO:0003676">
    <property type="term" value="F:nucleic acid binding"/>
    <property type="evidence" value="ECO:0007669"/>
    <property type="project" value="InterPro"/>
</dbReference>
<dbReference type="GO" id="GO:0005737">
    <property type="term" value="C:cytoplasm"/>
    <property type="evidence" value="ECO:0007669"/>
    <property type="project" value="TreeGrafter"/>
</dbReference>
<dbReference type="InterPro" id="IPR002562">
    <property type="entry name" value="3'-5'_exonuclease_dom"/>
</dbReference>
<dbReference type="Pfam" id="PF01612">
    <property type="entry name" value="DNA_pol_A_exo1"/>
    <property type="match status" value="1"/>
</dbReference>
<evidence type="ECO:0000313" key="5">
    <source>
        <dbReference type="Proteomes" id="UP000298416"/>
    </source>
</evidence>
<name>A0A8X8VUH6_SALSN</name>
<sequence length="196" mass="21979">MTTIFNIPCGSHSVRTSVTSEPAAAQRWVRDIRQYRYYRQGRLLVGLGVQCVSRHAATLQLCVGSNCLIFQLHRTDHCPDALRSFLVDPNVILVALWDNAAAALLKASPHAVEVGALVDVRMVAHQLRGCDRGATMGQLAEEILGIPGMSKDEAVGCSDWEVEELTVEQLQYACHDVFLPFLMAIEFHLWEWIYHY</sequence>
<dbReference type="EMBL" id="PNBA02000991">
    <property type="protein sequence ID" value="KAG6382623.1"/>
    <property type="molecule type" value="Genomic_DNA"/>
</dbReference>
<evidence type="ECO:0000313" key="4">
    <source>
        <dbReference type="EMBL" id="KAG6382623.1"/>
    </source>
</evidence>
<dbReference type="AlphaFoldDB" id="A0A8X8VUH6"/>
<reference evidence="4" key="2">
    <citation type="submission" date="2020-08" db="EMBL/GenBank/DDBJ databases">
        <title>Plant Genome Project.</title>
        <authorList>
            <person name="Zhang R.-G."/>
        </authorList>
    </citation>
    <scope>NUCLEOTIDE SEQUENCE</scope>
    <source>
        <strain evidence="4">Huo1</strain>
        <tissue evidence="4">Leaf</tissue>
    </source>
</reference>
<dbReference type="GO" id="GO:0005634">
    <property type="term" value="C:nucleus"/>
    <property type="evidence" value="ECO:0007669"/>
    <property type="project" value="TreeGrafter"/>
</dbReference>
<reference evidence="4" key="1">
    <citation type="submission" date="2018-01" db="EMBL/GenBank/DDBJ databases">
        <authorList>
            <person name="Mao J.F."/>
        </authorList>
    </citation>
    <scope>NUCLEOTIDE SEQUENCE</scope>
    <source>
        <strain evidence="4">Huo1</strain>
        <tissue evidence="4">Leaf</tissue>
    </source>
</reference>
<dbReference type="CDD" id="cd06141">
    <property type="entry name" value="WRN_exo"/>
    <property type="match status" value="1"/>
</dbReference>
<organism evidence="4">
    <name type="scientific">Salvia splendens</name>
    <name type="common">Scarlet sage</name>
    <dbReference type="NCBI Taxonomy" id="180675"/>
    <lineage>
        <taxon>Eukaryota</taxon>
        <taxon>Viridiplantae</taxon>
        <taxon>Streptophyta</taxon>
        <taxon>Embryophyta</taxon>
        <taxon>Tracheophyta</taxon>
        <taxon>Spermatophyta</taxon>
        <taxon>Magnoliopsida</taxon>
        <taxon>eudicotyledons</taxon>
        <taxon>Gunneridae</taxon>
        <taxon>Pentapetalae</taxon>
        <taxon>asterids</taxon>
        <taxon>lamiids</taxon>
        <taxon>Lamiales</taxon>
        <taxon>Lamiaceae</taxon>
        <taxon>Nepetoideae</taxon>
        <taxon>Mentheae</taxon>
        <taxon>Salviinae</taxon>
        <taxon>Salvia</taxon>
        <taxon>Salvia subgen. Calosphace</taxon>
        <taxon>core Calosphace</taxon>
    </lineage>
</organism>
<keyword evidence="1" id="KW-0540">Nuclease</keyword>
<feature type="domain" description="3'-5' exonuclease" evidence="3">
    <location>
        <begin position="54"/>
        <end position="178"/>
    </location>
</feature>
<protein>
    <recommendedName>
        <fullName evidence="3">3'-5' exonuclease domain-containing protein</fullName>
    </recommendedName>
</protein>
<accession>A0A8X8VUH6</accession>
<dbReference type="OrthoDB" id="10261556at2759"/>
<evidence type="ECO:0000256" key="1">
    <source>
        <dbReference type="ARBA" id="ARBA00022722"/>
    </source>
</evidence>
<evidence type="ECO:0000259" key="3">
    <source>
        <dbReference type="Pfam" id="PF01612"/>
    </source>
</evidence>
<dbReference type="InterPro" id="IPR051132">
    <property type="entry name" value="3-5_Exonuclease_domain"/>
</dbReference>
<proteinExistence type="predicted"/>
<evidence type="ECO:0000256" key="2">
    <source>
        <dbReference type="ARBA" id="ARBA00022801"/>
    </source>
</evidence>
<keyword evidence="5" id="KW-1185">Reference proteome</keyword>
<keyword evidence="2" id="KW-0378">Hydrolase</keyword>
<dbReference type="Proteomes" id="UP000298416">
    <property type="component" value="Unassembled WGS sequence"/>
</dbReference>
<dbReference type="PANTHER" id="PTHR13620:SF59">
    <property type="entry name" value="POLYNUCLEOTIDYL TRANSFERASE, RIBONUCLEASE H-LIKE SUPERFAMILY PROTEIN"/>
    <property type="match status" value="1"/>
</dbReference>
<dbReference type="PANTHER" id="PTHR13620">
    <property type="entry name" value="3-5 EXONUCLEASE"/>
    <property type="match status" value="1"/>
</dbReference>
<dbReference type="GO" id="GO:0008408">
    <property type="term" value="F:3'-5' exonuclease activity"/>
    <property type="evidence" value="ECO:0007669"/>
    <property type="project" value="InterPro"/>
</dbReference>
<comment type="caution">
    <text evidence="4">The sequence shown here is derived from an EMBL/GenBank/DDBJ whole genome shotgun (WGS) entry which is preliminary data.</text>
</comment>